<evidence type="ECO:0000256" key="10">
    <source>
        <dbReference type="ARBA" id="ARBA00023288"/>
    </source>
</evidence>
<dbReference type="SUPFAM" id="SSF57850">
    <property type="entry name" value="RING/U-box"/>
    <property type="match status" value="1"/>
</dbReference>
<evidence type="ECO:0000256" key="5">
    <source>
        <dbReference type="ARBA" id="ARBA00022707"/>
    </source>
</evidence>
<keyword evidence="4" id="KW-0808">Transferase</keyword>
<evidence type="ECO:0000256" key="1">
    <source>
        <dbReference type="ARBA" id="ARBA00000900"/>
    </source>
</evidence>
<dbReference type="Proteomes" id="UP001396334">
    <property type="component" value="Unassembled WGS sequence"/>
</dbReference>
<keyword evidence="6" id="KW-0479">Metal-binding</keyword>
<evidence type="ECO:0000256" key="13">
    <source>
        <dbReference type="SAM" id="MobiDB-lite"/>
    </source>
</evidence>
<evidence type="ECO:0000313" key="16">
    <source>
        <dbReference type="Proteomes" id="UP001396334"/>
    </source>
</evidence>
<evidence type="ECO:0000259" key="14">
    <source>
        <dbReference type="PROSITE" id="PS50089"/>
    </source>
</evidence>
<evidence type="ECO:0000256" key="2">
    <source>
        <dbReference type="ARBA" id="ARBA00004906"/>
    </source>
</evidence>
<accession>A0ABR2T7E4</accession>
<keyword evidence="10" id="KW-0449">Lipoprotein</keyword>
<gene>
    <name evidence="15" type="ORF">V6N11_018449</name>
</gene>
<evidence type="ECO:0000256" key="8">
    <source>
        <dbReference type="ARBA" id="ARBA00022786"/>
    </source>
</evidence>
<protein>
    <recommendedName>
        <fullName evidence="3">RING-type E3 ubiquitin transferase</fullName>
        <ecNumber evidence="3">2.3.2.27</ecNumber>
    </recommendedName>
</protein>
<dbReference type="PANTHER" id="PTHR22996:SF4">
    <property type="entry name" value="E3 UBIQUITIN-PROTEIN LIGASE LUL4-RELATED"/>
    <property type="match status" value="1"/>
</dbReference>
<evidence type="ECO:0000256" key="11">
    <source>
        <dbReference type="ARBA" id="ARBA00025721"/>
    </source>
</evidence>
<dbReference type="Pfam" id="PF26192">
    <property type="entry name" value="RNF157-like_N"/>
    <property type="match status" value="1"/>
</dbReference>
<dbReference type="InterPro" id="IPR045194">
    <property type="entry name" value="MGRN1/RNF157-like"/>
</dbReference>
<keyword evidence="16" id="KW-1185">Reference proteome</keyword>
<evidence type="ECO:0000256" key="4">
    <source>
        <dbReference type="ARBA" id="ARBA00022679"/>
    </source>
</evidence>
<dbReference type="Gene3D" id="3.30.40.10">
    <property type="entry name" value="Zinc/RING finger domain, C3HC4 (zinc finger)"/>
    <property type="match status" value="1"/>
</dbReference>
<feature type="compositionally biased region" description="Pro residues" evidence="13">
    <location>
        <begin position="37"/>
        <end position="70"/>
    </location>
</feature>
<dbReference type="PROSITE" id="PS50089">
    <property type="entry name" value="ZF_RING_2"/>
    <property type="match status" value="1"/>
</dbReference>
<comment type="pathway">
    <text evidence="2">Protein modification; protein ubiquitination.</text>
</comment>
<dbReference type="CDD" id="cd16789">
    <property type="entry name" value="mRING-HC-C3HC5_MGRN1-like"/>
    <property type="match status" value="1"/>
</dbReference>
<feature type="region of interest" description="Disordered" evidence="13">
    <location>
        <begin position="1"/>
        <end position="70"/>
    </location>
</feature>
<dbReference type="InterPro" id="IPR013083">
    <property type="entry name" value="Znf_RING/FYVE/PHD"/>
</dbReference>
<feature type="domain" description="RING-type" evidence="14">
    <location>
        <begin position="329"/>
        <end position="368"/>
    </location>
</feature>
<dbReference type="PANTHER" id="PTHR22996">
    <property type="entry name" value="MAHOGUNIN"/>
    <property type="match status" value="1"/>
</dbReference>
<evidence type="ECO:0000256" key="7">
    <source>
        <dbReference type="ARBA" id="ARBA00022771"/>
    </source>
</evidence>
<comment type="caution">
    <text evidence="15">The sequence shown here is derived from an EMBL/GenBank/DDBJ whole genome shotgun (WGS) entry which is preliminary data.</text>
</comment>
<comment type="similarity">
    <text evidence="11">Belongs to the RING-type zinc finger family. LOG2 subfamily.</text>
</comment>
<dbReference type="InterPro" id="IPR001841">
    <property type="entry name" value="Znf_RING"/>
</dbReference>
<reference evidence="15 16" key="1">
    <citation type="journal article" date="2024" name="G3 (Bethesda)">
        <title>Genome assembly of Hibiscus sabdariffa L. provides insights into metabolisms of medicinal natural products.</title>
        <authorList>
            <person name="Kim T."/>
        </authorList>
    </citation>
    <scope>NUCLEOTIDE SEQUENCE [LARGE SCALE GENOMIC DNA]</scope>
    <source>
        <strain evidence="15">TK-2024</strain>
        <tissue evidence="15">Old leaves</tissue>
    </source>
</reference>
<evidence type="ECO:0000313" key="15">
    <source>
        <dbReference type="EMBL" id="KAK9033416.1"/>
    </source>
</evidence>
<dbReference type="Pfam" id="PF13920">
    <property type="entry name" value="zf-C3HC4_3"/>
    <property type="match status" value="1"/>
</dbReference>
<name>A0ABR2T7E4_9ROSI</name>
<feature type="compositionally biased region" description="Polar residues" evidence="13">
    <location>
        <begin position="1"/>
        <end position="11"/>
    </location>
</feature>
<sequence length="383" mass="42696">MGISWSNTSTINRRRNQSYLHAHSPAPPFYYPQEPTSLPPPPPPPPGPPSTSHPYPAVPQNPYPTTPPPPAPPIPHNYYCSTPFNPCCYSNPVMGRYPSQYPPYFANQTSAWPPIRAHAMVAAPSQPPPPYVEHQNAKKVRNDVNVHKDTLKLEVDEQNPDHHLVSFVFDALFDGSITIFYFAKEELNCRFIPVFPEAYEPVRVSFQKGLGQRFRQPPGTGIDLGFFELDDLSKPSPGEDVFPLVISAETCMPPHSSDKHVDAPEQSSSAHMQITQGILEKNNSNSFQVKVIRQILWVDGVRYELREIFGIGSSAAAEGFDDSDPGKECVICMTEPKDTAVLPCRHMCMCGECAKALMLQSNKCPICRQPIEELIEIKINTDC</sequence>
<comment type="catalytic activity">
    <reaction evidence="1">
        <text>S-ubiquitinyl-[E2 ubiquitin-conjugating enzyme]-L-cysteine + [acceptor protein]-L-lysine = [E2 ubiquitin-conjugating enzyme]-L-cysteine + N(6)-ubiquitinyl-[acceptor protein]-L-lysine.</text>
        <dbReference type="EC" id="2.3.2.27"/>
    </reaction>
</comment>
<keyword evidence="8" id="KW-0833">Ubl conjugation pathway</keyword>
<dbReference type="EC" id="2.3.2.27" evidence="3"/>
<keyword evidence="9" id="KW-0862">Zinc</keyword>
<dbReference type="InterPro" id="IPR058981">
    <property type="entry name" value="MGRN1/RNF157-like_N"/>
</dbReference>
<dbReference type="SMART" id="SM00184">
    <property type="entry name" value="RING"/>
    <property type="match status" value="1"/>
</dbReference>
<dbReference type="EMBL" id="JBBPBN010000008">
    <property type="protein sequence ID" value="KAK9033416.1"/>
    <property type="molecule type" value="Genomic_DNA"/>
</dbReference>
<dbReference type="InterPro" id="IPR045195">
    <property type="entry name" value="LOG2-like_mRING_C3HC5"/>
</dbReference>
<proteinExistence type="inferred from homology"/>
<evidence type="ECO:0000256" key="9">
    <source>
        <dbReference type="ARBA" id="ARBA00022833"/>
    </source>
</evidence>
<evidence type="ECO:0000256" key="3">
    <source>
        <dbReference type="ARBA" id="ARBA00012483"/>
    </source>
</evidence>
<keyword evidence="7 12" id="KW-0863">Zinc-finger</keyword>
<organism evidence="15 16">
    <name type="scientific">Hibiscus sabdariffa</name>
    <name type="common">roselle</name>
    <dbReference type="NCBI Taxonomy" id="183260"/>
    <lineage>
        <taxon>Eukaryota</taxon>
        <taxon>Viridiplantae</taxon>
        <taxon>Streptophyta</taxon>
        <taxon>Embryophyta</taxon>
        <taxon>Tracheophyta</taxon>
        <taxon>Spermatophyta</taxon>
        <taxon>Magnoliopsida</taxon>
        <taxon>eudicotyledons</taxon>
        <taxon>Gunneridae</taxon>
        <taxon>Pentapetalae</taxon>
        <taxon>rosids</taxon>
        <taxon>malvids</taxon>
        <taxon>Malvales</taxon>
        <taxon>Malvaceae</taxon>
        <taxon>Malvoideae</taxon>
        <taxon>Hibiscus</taxon>
    </lineage>
</organism>
<keyword evidence="5" id="KW-0519">Myristate</keyword>
<evidence type="ECO:0000256" key="12">
    <source>
        <dbReference type="PROSITE-ProRule" id="PRU00175"/>
    </source>
</evidence>
<evidence type="ECO:0000256" key="6">
    <source>
        <dbReference type="ARBA" id="ARBA00022723"/>
    </source>
</evidence>